<reference evidence="2" key="3">
    <citation type="submission" date="2020-12" db="UniProtKB">
        <authorList>
            <consortium name="EnsemblPlants"/>
        </authorList>
    </citation>
    <scope>IDENTIFICATION</scope>
</reference>
<reference evidence="1 3" key="2">
    <citation type="journal article" date="2018" name="Plant J.">
        <title>The Physcomitrella patens chromosome-scale assembly reveals moss genome structure and evolution.</title>
        <authorList>
            <person name="Lang D."/>
            <person name="Ullrich K.K."/>
            <person name="Murat F."/>
            <person name="Fuchs J."/>
            <person name="Jenkins J."/>
            <person name="Haas F.B."/>
            <person name="Piednoel M."/>
            <person name="Gundlach H."/>
            <person name="Van Bel M."/>
            <person name="Meyberg R."/>
            <person name="Vives C."/>
            <person name="Morata J."/>
            <person name="Symeonidi A."/>
            <person name="Hiss M."/>
            <person name="Muchero W."/>
            <person name="Kamisugi Y."/>
            <person name="Saleh O."/>
            <person name="Blanc G."/>
            <person name="Decker E.L."/>
            <person name="van Gessel N."/>
            <person name="Grimwood J."/>
            <person name="Hayes R.D."/>
            <person name="Graham S.W."/>
            <person name="Gunter L.E."/>
            <person name="McDaniel S.F."/>
            <person name="Hoernstein S.N.W."/>
            <person name="Larsson A."/>
            <person name="Li F.W."/>
            <person name="Perroud P.F."/>
            <person name="Phillips J."/>
            <person name="Ranjan P."/>
            <person name="Rokshar D.S."/>
            <person name="Rothfels C.J."/>
            <person name="Schneider L."/>
            <person name="Shu S."/>
            <person name="Stevenson D.W."/>
            <person name="Thummler F."/>
            <person name="Tillich M."/>
            <person name="Villarreal Aguilar J.C."/>
            <person name="Widiez T."/>
            <person name="Wong G.K."/>
            <person name="Wymore A."/>
            <person name="Zhang Y."/>
            <person name="Zimmer A.D."/>
            <person name="Quatrano R.S."/>
            <person name="Mayer K.F.X."/>
            <person name="Goodstein D."/>
            <person name="Casacuberta J.M."/>
            <person name="Vandepoele K."/>
            <person name="Reski R."/>
            <person name="Cuming A.C."/>
            <person name="Tuskan G.A."/>
            <person name="Maumus F."/>
            <person name="Salse J."/>
            <person name="Schmutz J."/>
            <person name="Rensing S.A."/>
        </authorList>
    </citation>
    <scope>NUCLEOTIDE SEQUENCE [LARGE SCALE GENOMIC DNA]</scope>
    <source>
        <strain evidence="2 3">cv. Gransden 2004</strain>
    </source>
</reference>
<dbReference type="Gramene" id="Pp3c7_9060V3.1">
    <property type="protein sequence ID" value="Pp3c7_9060V3.1"/>
    <property type="gene ID" value="Pp3c7_9060"/>
</dbReference>
<protein>
    <submittedName>
        <fullName evidence="1 2">Uncharacterized protein</fullName>
    </submittedName>
</protein>
<dbReference type="EnsemblPlants" id="Pp3c7_9060V3.1">
    <property type="protein sequence ID" value="Pp3c7_9060V3.1"/>
    <property type="gene ID" value="Pp3c7_9060"/>
</dbReference>
<keyword evidence="3" id="KW-1185">Reference proteome</keyword>
<evidence type="ECO:0000313" key="1">
    <source>
        <dbReference type="EMBL" id="PNR50970.1"/>
    </source>
</evidence>
<dbReference type="AlphaFoldDB" id="A0A2K1KB19"/>
<sequence length="41" mass="4968">MHVLFKIKHGDVMRQFSLWTPTYIVSREDCRIKSDFNKLVK</sequence>
<dbReference type="Proteomes" id="UP000006727">
    <property type="component" value="Chromosome 7"/>
</dbReference>
<gene>
    <name evidence="1" type="ORF">PHYPA_010156</name>
</gene>
<dbReference type="InParanoid" id="A0A2K1KB19"/>
<name>A0A2K1KB19_PHYPA</name>
<reference evidence="1 3" key="1">
    <citation type="journal article" date="2008" name="Science">
        <title>The Physcomitrella genome reveals evolutionary insights into the conquest of land by plants.</title>
        <authorList>
            <person name="Rensing S."/>
            <person name="Lang D."/>
            <person name="Zimmer A."/>
            <person name="Terry A."/>
            <person name="Salamov A."/>
            <person name="Shapiro H."/>
            <person name="Nishiyama T."/>
            <person name="Perroud P.-F."/>
            <person name="Lindquist E."/>
            <person name="Kamisugi Y."/>
            <person name="Tanahashi T."/>
            <person name="Sakakibara K."/>
            <person name="Fujita T."/>
            <person name="Oishi K."/>
            <person name="Shin-I T."/>
            <person name="Kuroki Y."/>
            <person name="Toyoda A."/>
            <person name="Suzuki Y."/>
            <person name="Hashimoto A."/>
            <person name="Yamaguchi K."/>
            <person name="Sugano A."/>
            <person name="Kohara Y."/>
            <person name="Fujiyama A."/>
            <person name="Anterola A."/>
            <person name="Aoki S."/>
            <person name="Ashton N."/>
            <person name="Barbazuk W.B."/>
            <person name="Barker E."/>
            <person name="Bennetzen J."/>
            <person name="Bezanilla M."/>
            <person name="Blankenship R."/>
            <person name="Cho S.H."/>
            <person name="Dutcher S."/>
            <person name="Estelle M."/>
            <person name="Fawcett J.A."/>
            <person name="Gundlach H."/>
            <person name="Hanada K."/>
            <person name="Heyl A."/>
            <person name="Hicks K.A."/>
            <person name="Hugh J."/>
            <person name="Lohr M."/>
            <person name="Mayer K."/>
            <person name="Melkozernov A."/>
            <person name="Murata T."/>
            <person name="Nelson D."/>
            <person name="Pils B."/>
            <person name="Prigge M."/>
            <person name="Reiss B."/>
            <person name="Renner T."/>
            <person name="Rombauts S."/>
            <person name="Rushton P."/>
            <person name="Sanderfoot A."/>
            <person name="Schween G."/>
            <person name="Shiu S.-H."/>
            <person name="Stueber K."/>
            <person name="Theodoulou F.L."/>
            <person name="Tu H."/>
            <person name="Van de Peer Y."/>
            <person name="Verrier P.J."/>
            <person name="Waters E."/>
            <person name="Wood A."/>
            <person name="Yang L."/>
            <person name="Cove D."/>
            <person name="Cuming A."/>
            <person name="Hasebe M."/>
            <person name="Lucas S."/>
            <person name="Mishler D.B."/>
            <person name="Reski R."/>
            <person name="Grigoriev I."/>
            <person name="Quatrano R.S."/>
            <person name="Boore J.L."/>
        </authorList>
    </citation>
    <scope>NUCLEOTIDE SEQUENCE [LARGE SCALE GENOMIC DNA]</scope>
    <source>
        <strain evidence="2 3">cv. Gransden 2004</strain>
    </source>
</reference>
<proteinExistence type="predicted"/>
<dbReference type="EMBL" id="ABEU02000007">
    <property type="protein sequence ID" value="PNR50970.1"/>
    <property type="molecule type" value="Genomic_DNA"/>
</dbReference>
<evidence type="ECO:0000313" key="2">
    <source>
        <dbReference type="EnsemblPlants" id="Pp3c7_9060V3.1"/>
    </source>
</evidence>
<evidence type="ECO:0000313" key="3">
    <source>
        <dbReference type="Proteomes" id="UP000006727"/>
    </source>
</evidence>
<organism evidence="1">
    <name type="scientific">Physcomitrium patens</name>
    <name type="common">Spreading-leaved earth moss</name>
    <name type="synonym">Physcomitrella patens</name>
    <dbReference type="NCBI Taxonomy" id="3218"/>
    <lineage>
        <taxon>Eukaryota</taxon>
        <taxon>Viridiplantae</taxon>
        <taxon>Streptophyta</taxon>
        <taxon>Embryophyta</taxon>
        <taxon>Bryophyta</taxon>
        <taxon>Bryophytina</taxon>
        <taxon>Bryopsida</taxon>
        <taxon>Funariidae</taxon>
        <taxon>Funariales</taxon>
        <taxon>Funariaceae</taxon>
        <taxon>Physcomitrium</taxon>
    </lineage>
</organism>
<accession>A0A2K1KB19</accession>